<dbReference type="Gene3D" id="3.40.50.1980">
    <property type="entry name" value="Nitrogenase molybdenum iron protein domain"/>
    <property type="match status" value="2"/>
</dbReference>
<feature type="active site" description="Proton acceptor" evidence="6">
    <location>
        <position position="302"/>
    </location>
</feature>
<dbReference type="SUPFAM" id="SSF53720">
    <property type="entry name" value="ALDH-like"/>
    <property type="match status" value="1"/>
</dbReference>
<sequence length="403" mass="43577">MEILECSEWRRPAQTTGDEVLERVRAMLAEVAAEGDDALIRLSRDIDGFEPRLIELKPWASYPISEETKAHLRVAAERIRAFAKMQRDMYGDQSREDRHGRFGQVVRPLPSMAAYIPGGRFPLVSTALMTLIPARVAGVPIRLACSPADDPAILAAASLGGATAFLHMGGAQAVAALAYGSRWHEAVDMIVGPGNAYVNAAKALVQGRVKIDTLAGPSEILVLCDDSTDPHWLALDVLAQAEHDPMALSVLATTDRALLAAIEARVREELAAHPDKDAGVIQLVHCASVDEMIDLSNRMAPEHLHLACDPGLVDIERLAHFGSLFIGRHSAVALGDYCTGPNHTLPTLAVARRKGGLSVGDFLKVLTFQEVDPKSFGELAKTGIHLAELEGLAFHRRSLEIRL</sequence>
<evidence type="ECO:0000256" key="1">
    <source>
        <dbReference type="ARBA" id="ARBA00010178"/>
    </source>
</evidence>
<evidence type="ECO:0000256" key="5">
    <source>
        <dbReference type="PIRNR" id="PIRNR000099"/>
    </source>
</evidence>
<evidence type="ECO:0000256" key="6">
    <source>
        <dbReference type="PIRSR" id="PIRSR000099-1"/>
    </source>
</evidence>
<evidence type="ECO:0000256" key="2">
    <source>
        <dbReference type="ARBA" id="ARBA00022723"/>
    </source>
</evidence>
<reference evidence="11" key="1">
    <citation type="submission" date="2021-03" db="EMBL/GenBank/DDBJ databases">
        <title>Acanthopleuribacteraceae sp. M133.</title>
        <authorList>
            <person name="Wang G."/>
        </authorList>
    </citation>
    <scope>NUCLEOTIDE SEQUENCE</scope>
    <source>
        <strain evidence="11">M133</strain>
    </source>
</reference>
<accession>A0A8A4TNI7</accession>
<keyword evidence="4 5" id="KW-0560">Oxidoreductase</keyword>
<dbReference type="GO" id="GO:0004399">
    <property type="term" value="F:histidinol dehydrogenase activity"/>
    <property type="evidence" value="ECO:0007669"/>
    <property type="project" value="UniProtKB-EC"/>
</dbReference>
<dbReference type="PIRSF" id="PIRSF000099">
    <property type="entry name" value="Histidinol_dh"/>
    <property type="match status" value="1"/>
</dbReference>
<evidence type="ECO:0000256" key="4">
    <source>
        <dbReference type="ARBA" id="ARBA00023002"/>
    </source>
</evidence>
<comment type="cofactor">
    <cofactor evidence="9">
        <name>Zn(2+)</name>
        <dbReference type="ChEBI" id="CHEBI:29105"/>
    </cofactor>
    <text evidence="9">Binds 1 zinc ion per subunit.</text>
</comment>
<dbReference type="EC" id="1.1.1.23" evidence="11"/>
<dbReference type="GO" id="GO:0051287">
    <property type="term" value="F:NAD binding"/>
    <property type="evidence" value="ECO:0007669"/>
    <property type="project" value="InterPro"/>
</dbReference>
<feature type="binding site" evidence="8">
    <location>
        <position position="218"/>
    </location>
    <ligand>
        <name>substrate</name>
    </ligand>
</feature>
<dbReference type="InterPro" id="IPR012131">
    <property type="entry name" value="Hstdl_DH"/>
</dbReference>
<feature type="binding site" evidence="9">
    <location>
        <position position="240"/>
    </location>
    <ligand>
        <name>Zn(2+)</name>
        <dbReference type="ChEBI" id="CHEBI:29105"/>
    </ligand>
</feature>
<dbReference type="CDD" id="cd06572">
    <property type="entry name" value="Histidinol_dh"/>
    <property type="match status" value="1"/>
</dbReference>
<name>A0A8A4TNI7_SULCO</name>
<feature type="active site" description="Proton acceptor" evidence="6">
    <location>
        <position position="303"/>
    </location>
</feature>
<dbReference type="PANTHER" id="PTHR21256">
    <property type="entry name" value="HISTIDINOL DEHYDROGENASE HDH"/>
    <property type="match status" value="1"/>
</dbReference>
<dbReference type="Pfam" id="PF00815">
    <property type="entry name" value="Histidinol_dh"/>
    <property type="match status" value="1"/>
</dbReference>
<dbReference type="PRINTS" id="PR00083">
    <property type="entry name" value="HOLDHDRGNASE"/>
</dbReference>
<dbReference type="Gene3D" id="1.20.5.1300">
    <property type="match status" value="1"/>
</dbReference>
<dbReference type="GO" id="GO:0000105">
    <property type="term" value="P:L-histidine biosynthetic process"/>
    <property type="evidence" value="ECO:0007669"/>
    <property type="project" value="InterPro"/>
</dbReference>
<keyword evidence="12" id="KW-1185">Reference proteome</keyword>
<gene>
    <name evidence="11" type="primary">hisD</name>
    <name evidence="11" type="ORF">J3U87_34755</name>
</gene>
<dbReference type="PROSITE" id="PS00611">
    <property type="entry name" value="HISOL_DEHYDROGENASE"/>
    <property type="match status" value="1"/>
</dbReference>
<dbReference type="InterPro" id="IPR016161">
    <property type="entry name" value="Ald_DH/histidinol_DH"/>
</dbReference>
<dbReference type="PANTHER" id="PTHR21256:SF2">
    <property type="entry name" value="HISTIDINE BIOSYNTHESIS TRIFUNCTIONAL PROTEIN"/>
    <property type="match status" value="1"/>
</dbReference>
<keyword evidence="3 9" id="KW-0862">Zinc</keyword>
<evidence type="ECO:0000256" key="10">
    <source>
        <dbReference type="RuleBase" id="RU004175"/>
    </source>
</evidence>
<feature type="binding site" evidence="7">
    <location>
        <position position="172"/>
    </location>
    <ligand>
        <name>NAD(+)</name>
        <dbReference type="ChEBI" id="CHEBI:57540"/>
    </ligand>
</feature>
<dbReference type="GO" id="GO:0005829">
    <property type="term" value="C:cytosol"/>
    <property type="evidence" value="ECO:0007669"/>
    <property type="project" value="TreeGrafter"/>
</dbReference>
<feature type="binding site" evidence="8">
    <location>
        <position position="303"/>
    </location>
    <ligand>
        <name>substrate</name>
    </ligand>
</feature>
<dbReference type="InterPro" id="IPR001692">
    <property type="entry name" value="Histidinol_DH_CS"/>
</dbReference>
<evidence type="ECO:0000256" key="9">
    <source>
        <dbReference type="PIRSR" id="PIRSR000099-4"/>
    </source>
</evidence>
<feature type="binding site" evidence="8">
    <location>
        <position position="240"/>
    </location>
    <ligand>
        <name>substrate</name>
    </ligand>
</feature>
<evidence type="ECO:0000313" key="12">
    <source>
        <dbReference type="Proteomes" id="UP000663929"/>
    </source>
</evidence>
<feature type="binding site" evidence="8">
    <location>
        <position position="336"/>
    </location>
    <ligand>
        <name>substrate</name>
    </ligand>
</feature>
<protein>
    <submittedName>
        <fullName evidence="11">Histidinol dehydrogenase</fullName>
        <ecNumber evidence="11">1.1.1.23</ecNumber>
    </submittedName>
</protein>
<evidence type="ECO:0000256" key="3">
    <source>
        <dbReference type="ARBA" id="ARBA00022833"/>
    </source>
</evidence>
<dbReference type="EMBL" id="CP071793">
    <property type="protein sequence ID" value="QTD50774.1"/>
    <property type="molecule type" value="Genomic_DNA"/>
</dbReference>
<evidence type="ECO:0000256" key="8">
    <source>
        <dbReference type="PIRSR" id="PIRSR000099-3"/>
    </source>
</evidence>
<comment type="similarity">
    <text evidence="1 5 10">Belongs to the histidinol dehydrogenase family.</text>
</comment>
<feature type="binding site" evidence="7">
    <location>
        <position position="195"/>
    </location>
    <ligand>
        <name>NAD(+)</name>
        <dbReference type="ChEBI" id="CHEBI:57540"/>
    </ligand>
</feature>
<feature type="binding site" evidence="8">
    <location>
        <position position="395"/>
    </location>
    <ligand>
        <name>substrate</name>
    </ligand>
</feature>
<evidence type="ECO:0000313" key="11">
    <source>
        <dbReference type="EMBL" id="QTD50774.1"/>
    </source>
</evidence>
<feature type="binding site" evidence="9">
    <location>
        <position position="336"/>
    </location>
    <ligand>
        <name>Zn(2+)</name>
        <dbReference type="ChEBI" id="CHEBI:29105"/>
    </ligand>
</feature>
<organism evidence="11 12">
    <name type="scientific">Sulfidibacter corallicola</name>
    <dbReference type="NCBI Taxonomy" id="2818388"/>
    <lineage>
        <taxon>Bacteria</taxon>
        <taxon>Pseudomonadati</taxon>
        <taxon>Acidobacteriota</taxon>
        <taxon>Holophagae</taxon>
        <taxon>Acanthopleuribacterales</taxon>
        <taxon>Acanthopleuribacteraceae</taxon>
        <taxon>Sulfidibacter</taxon>
    </lineage>
</organism>
<dbReference type="KEGG" id="scor:J3U87_34755"/>
<dbReference type="NCBIfam" id="TIGR00069">
    <property type="entry name" value="hisD"/>
    <property type="match status" value="1"/>
</dbReference>
<feature type="binding site" evidence="9">
    <location>
        <position position="395"/>
    </location>
    <ligand>
        <name>Zn(2+)</name>
        <dbReference type="ChEBI" id="CHEBI:29105"/>
    </ligand>
</feature>
<feature type="binding site" evidence="8">
    <location>
        <position position="243"/>
    </location>
    <ligand>
        <name>substrate</name>
    </ligand>
</feature>
<dbReference type="InterPro" id="IPR022695">
    <property type="entry name" value="Histidinol_DH_monofunct"/>
</dbReference>
<dbReference type="RefSeq" id="WP_237380768.1">
    <property type="nucleotide sequence ID" value="NZ_CP071793.1"/>
</dbReference>
<dbReference type="GO" id="GO:0046872">
    <property type="term" value="F:metal ion binding"/>
    <property type="evidence" value="ECO:0007669"/>
    <property type="project" value="UniProtKB-KW"/>
</dbReference>
<keyword evidence="2 9" id="KW-0479">Metal-binding</keyword>
<dbReference type="Proteomes" id="UP000663929">
    <property type="component" value="Chromosome"/>
</dbReference>
<dbReference type="AlphaFoldDB" id="A0A8A4TNI7"/>
<dbReference type="FunFam" id="3.40.50.1980:FF:000001">
    <property type="entry name" value="Histidinol dehydrogenase"/>
    <property type="match status" value="1"/>
</dbReference>
<proteinExistence type="inferred from homology"/>
<evidence type="ECO:0000256" key="7">
    <source>
        <dbReference type="PIRSR" id="PIRSR000099-2"/>
    </source>
</evidence>
<feature type="binding site" evidence="9">
    <location>
        <position position="243"/>
    </location>
    <ligand>
        <name>Zn(2+)</name>
        <dbReference type="ChEBI" id="CHEBI:29105"/>
    </ligand>
</feature>
<keyword evidence="7" id="KW-0520">NAD</keyword>
<feature type="binding site" evidence="8">
    <location>
        <position position="390"/>
    </location>
    <ligand>
        <name>substrate</name>
    </ligand>
</feature>
<feature type="binding site" evidence="7">
    <location>
        <position position="115"/>
    </location>
    <ligand>
        <name>NAD(+)</name>
        <dbReference type="ChEBI" id="CHEBI:57540"/>
    </ligand>
</feature>